<evidence type="ECO:0008006" key="3">
    <source>
        <dbReference type="Google" id="ProtNLM"/>
    </source>
</evidence>
<dbReference type="AlphaFoldDB" id="E0SRN8"/>
<dbReference type="InterPro" id="IPR036866">
    <property type="entry name" value="RibonucZ/Hydroxyglut_hydro"/>
</dbReference>
<dbReference type="EMBL" id="CP002098">
    <property type="protein sequence ID" value="ADM27313.1"/>
    <property type="molecule type" value="Genomic_DNA"/>
</dbReference>
<dbReference type="Pfam" id="PF13483">
    <property type="entry name" value="Lactamase_B_3"/>
    <property type="match status" value="1"/>
</dbReference>
<keyword evidence="2" id="KW-1185">Reference proteome</keyword>
<dbReference type="Gene3D" id="3.60.15.10">
    <property type="entry name" value="Ribonuclease Z/Hydroxyacylglutathione hydrolase-like"/>
    <property type="match status" value="1"/>
</dbReference>
<name>E0SRN8_IGNAA</name>
<accession>E0SRN8</accession>
<dbReference type="PANTHER" id="PTHR42967">
    <property type="entry name" value="METAL DEPENDENT HYDROLASE"/>
    <property type="match status" value="1"/>
</dbReference>
<dbReference type="PANTHER" id="PTHR42967:SF1">
    <property type="entry name" value="MBL FOLD METALLO-HYDROLASE"/>
    <property type="match status" value="1"/>
</dbReference>
<dbReference type="HOGENOM" id="CLU_070010_3_0_2"/>
<dbReference type="STRING" id="583356.Igag_0475"/>
<sequence length="218" mass="24609">MITIKWHGHACFEIISSKGIRIVIDPHDGKSLGIKPPDAQADIVLITHEHFDHNAFSVVAKPSAQVFSMYEGRTTVDDIEILGVRTYHDREKGRRRGQNMIYRVTVDGIVFLHLGDLGHELDDSYAEKLGHIDIVMIPVGGTFTIDSSGAWKTIEVIKPKIVIPMHYWIRGLNLPLRPVDDFISKKPSMWSVVKLDSNILTIDPKKIESNMIYVFNAP</sequence>
<dbReference type="KEGG" id="iag:Igag_0475"/>
<evidence type="ECO:0000313" key="2">
    <source>
        <dbReference type="Proteomes" id="UP000001304"/>
    </source>
</evidence>
<protein>
    <recommendedName>
        <fullName evidence="3">Zn-dependent hydrolase</fullName>
    </recommendedName>
</protein>
<dbReference type="BioCyc" id="IAGG583356:GHAH-479-MONOMER"/>
<organism evidence="1 2">
    <name type="scientific">Ignisphaera aggregans (strain DSM 17230 / JCM 13409 / AQ1.S1)</name>
    <dbReference type="NCBI Taxonomy" id="583356"/>
    <lineage>
        <taxon>Archaea</taxon>
        <taxon>Thermoproteota</taxon>
        <taxon>Thermoprotei</taxon>
        <taxon>Desulfurococcales</taxon>
        <taxon>Desulfurococcaceae</taxon>
        <taxon>Ignisphaera</taxon>
    </lineage>
</organism>
<dbReference type="Proteomes" id="UP000001304">
    <property type="component" value="Chromosome"/>
</dbReference>
<evidence type="ECO:0000313" key="1">
    <source>
        <dbReference type="EMBL" id="ADM27313.1"/>
    </source>
</evidence>
<reference evidence="1 2" key="1">
    <citation type="journal article" date="2010" name="Stand. Genomic Sci.">
        <title>Complete genome sequence of Ignisphaera aggregans type strain (AQ1.S1).</title>
        <authorList>
            <person name="Goker M."/>
            <person name="Held B."/>
            <person name="Lapidus A."/>
            <person name="Nolan M."/>
            <person name="Spring S."/>
            <person name="Yasawong M."/>
            <person name="Lucas S."/>
            <person name="Glavina Del Rio T."/>
            <person name="Tice H."/>
            <person name="Cheng J.F."/>
            <person name="Goodwin L."/>
            <person name="Tapia R."/>
            <person name="Pitluck S."/>
            <person name="Liolios K."/>
            <person name="Ivanova N."/>
            <person name="Mavromatis K."/>
            <person name="Mikhailova N."/>
            <person name="Pati A."/>
            <person name="Chen A."/>
            <person name="Palaniappan K."/>
            <person name="Brambilla E."/>
            <person name="Land M."/>
            <person name="Hauser L."/>
            <person name="Chang Y.J."/>
            <person name="Jeffries C.D."/>
            <person name="Brettin T."/>
            <person name="Detter J.C."/>
            <person name="Han C."/>
            <person name="Rohde M."/>
            <person name="Sikorski J."/>
            <person name="Woyke T."/>
            <person name="Bristow J."/>
            <person name="Eisen J.A."/>
            <person name="Markowitz V."/>
            <person name="Hugenholtz P."/>
            <person name="Kyrpides N.C."/>
            <person name="Klenk H.P."/>
        </authorList>
    </citation>
    <scope>NUCLEOTIDE SEQUENCE [LARGE SCALE GENOMIC DNA]</scope>
    <source>
        <strain evidence="2">DSM 17230 / JCM 13409 / AQ1.S1</strain>
    </source>
</reference>
<gene>
    <name evidence="1" type="ordered locus">Igag_0475</name>
</gene>
<dbReference type="SUPFAM" id="SSF56281">
    <property type="entry name" value="Metallo-hydrolase/oxidoreductase"/>
    <property type="match status" value="1"/>
</dbReference>
<proteinExistence type="predicted"/>